<comment type="caution">
    <text evidence="11">Lacks conserved residue(s) required for the propagation of feature annotation.</text>
</comment>
<dbReference type="Gramene" id="PNW87079">
    <property type="protein sequence ID" value="PNW87079"/>
    <property type="gene ID" value="CHLRE_02g108050v5"/>
</dbReference>
<evidence type="ECO:0000256" key="11">
    <source>
        <dbReference type="RuleBase" id="RU367026"/>
    </source>
</evidence>
<dbReference type="GO" id="GO:0006886">
    <property type="term" value="P:intracellular protein transport"/>
    <property type="evidence" value="ECO:0007669"/>
    <property type="project" value="UniProtKB-UniRule"/>
</dbReference>
<keyword evidence="3 11" id="KW-0813">Transport</keyword>
<keyword evidence="8 11" id="KW-1133">Transmembrane helix</keyword>
<dbReference type="EMBL" id="CM008963">
    <property type="protein sequence ID" value="PNW87079.1"/>
    <property type="molecule type" value="Genomic_DNA"/>
</dbReference>
<dbReference type="KEGG" id="cre:CHLRE_02g108050v5"/>
<organism evidence="13 14">
    <name type="scientific">Chlamydomonas reinhardtii</name>
    <name type="common">Chlamydomonas smithii</name>
    <dbReference type="NCBI Taxonomy" id="3055"/>
    <lineage>
        <taxon>Eukaryota</taxon>
        <taxon>Viridiplantae</taxon>
        <taxon>Chlorophyta</taxon>
        <taxon>core chlorophytes</taxon>
        <taxon>Chlorophyceae</taxon>
        <taxon>CS clade</taxon>
        <taxon>Chlamydomonadales</taxon>
        <taxon>Chlamydomonadaceae</taxon>
        <taxon>Chlamydomonas</taxon>
    </lineage>
</organism>
<dbReference type="PANTHER" id="PTHR12701">
    <property type="entry name" value="BCR-ASSOCIATED PROTEIN, BAP"/>
    <property type="match status" value="1"/>
</dbReference>
<comment type="similarity">
    <text evidence="2 11">Belongs to the BCAP29/BCAP31 family.</text>
</comment>
<evidence type="ECO:0000256" key="5">
    <source>
        <dbReference type="ARBA" id="ARBA00022703"/>
    </source>
</evidence>
<reference evidence="13 14" key="1">
    <citation type="journal article" date="2007" name="Science">
        <title>The Chlamydomonas genome reveals the evolution of key animal and plant functions.</title>
        <authorList>
            <person name="Merchant S.S."/>
            <person name="Prochnik S.E."/>
            <person name="Vallon O."/>
            <person name="Harris E.H."/>
            <person name="Karpowicz S.J."/>
            <person name="Witman G.B."/>
            <person name="Terry A."/>
            <person name="Salamov A."/>
            <person name="Fritz-Laylin L.K."/>
            <person name="Marechal-Drouard L."/>
            <person name="Marshall W.F."/>
            <person name="Qu L.H."/>
            <person name="Nelson D.R."/>
            <person name="Sanderfoot A.A."/>
            <person name="Spalding M.H."/>
            <person name="Kapitonov V.V."/>
            <person name="Ren Q."/>
            <person name="Ferris P."/>
            <person name="Lindquist E."/>
            <person name="Shapiro H."/>
            <person name="Lucas S.M."/>
            <person name="Grimwood J."/>
            <person name="Schmutz J."/>
            <person name="Cardol P."/>
            <person name="Cerutti H."/>
            <person name="Chanfreau G."/>
            <person name="Chen C.L."/>
            <person name="Cognat V."/>
            <person name="Croft M.T."/>
            <person name="Dent R."/>
            <person name="Dutcher S."/>
            <person name="Fernandez E."/>
            <person name="Fukuzawa H."/>
            <person name="Gonzalez-Ballester D."/>
            <person name="Gonzalez-Halphen D."/>
            <person name="Hallmann A."/>
            <person name="Hanikenne M."/>
            <person name="Hippler M."/>
            <person name="Inwood W."/>
            <person name="Jabbari K."/>
            <person name="Kalanon M."/>
            <person name="Kuras R."/>
            <person name="Lefebvre P.A."/>
            <person name="Lemaire S.D."/>
            <person name="Lobanov A.V."/>
            <person name="Lohr M."/>
            <person name="Manuell A."/>
            <person name="Meier I."/>
            <person name="Mets L."/>
            <person name="Mittag M."/>
            <person name="Mittelmeier T."/>
            <person name="Moroney J.V."/>
            <person name="Moseley J."/>
            <person name="Napoli C."/>
            <person name="Nedelcu A.M."/>
            <person name="Niyogi K."/>
            <person name="Novoselov S.V."/>
            <person name="Paulsen I.T."/>
            <person name="Pazour G."/>
            <person name="Purton S."/>
            <person name="Ral J.P."/>
            <person name="Riano-Pachon D.M."/>
            <person name="Riekhof W."/>
            <person name="Rymarquis L."/>
            <person name="Schroda M."/>
            <person name="Stern D."/>
            <person name="Umen J."/>
            <person name="Willows R."/>
            <person name="Wilson N."/>
            <person name="Zimmer S.L."/>
            <person name="Allmer J."/>
            <person name="Balk J."/>
            <person name="Bisova K."/>
            <person name="Chen C.J."/>
            <person name="Elias M."/>
            <person name="Gendler K."/>
            <person name="Hauser C."/>
            <person name="Lamb M.R."/>
            <person name="Ledford H."/>
            <person name="Long J.C."/>
            <person name="Minagawa J."/>
            <person name="Page M.D."/>
            <person name="Pan J."/>
            <person name="Pootakham W."/>
            <person name="Roje S."/>
            <person name="Rose A."/>
            <person name="Stahlberg E."/>
            <person name="Terauchi A.M."/>
            <person name="Yang P."/>
            <person name="Ball S."/>
            <person name="Bowler C."/>
            <person name="Dieckmann C.L."/>
            <person name="Gladyshev V.N."/>
            <person name="Green P."/>
            <person name="Jorgensen R."/>
            <person name="Mayfield S."/>
            <person name="Mueller-Roeber B."/>
            <person name="Rajamani S."/>
            <person name="Sayre R.T."/>
            <person name="Brokstein P."/>
            <person name="Dubchak I."/>
            <person name="Goodstein D."/>
            <person name="Hornick L."/>
            <person name="Huang Y.W."/>
            <person name="Jhaveri J."/>
            <person name="Luo Y."/>
            <person name="Martinez D."/>
            <person name="Ngau W.C."/>
            <person name="Otillar B."/>
            <person name="Poliakov A."/>
            <person name="Porter A."/>
            <person name="Szajkowski L."/>
            <person name="Werner G."/>
            <person name="Zhou K."/>
            <person name="Grigoriev I.V."/>
            <person name="Rokhsar D.S."/>
            <person name="Grossman A.R."/>
        </authorList>
    </citation>
    <scope>NUCLEOTIDE SEQUENCE [LARGE SCALE GENOMIC DNA]</scope>
    <source>
        <strain evidence="14">CC-503</strain>
    </source>
</reference>
<evidence type="ECO:0000256" key="1">
    <source>
        <dbReference type="ARBA" id="ARBA00004477"/>
    </source>
</evidence>
<dbReference type="GO" id="GO:0070973">
    <property type="term" value="P:protein localization to endoplasmic reticulum exit site"/>
    <property type="evidence" value="ECO:0000318"/>
    <property type="project" value="GO_Central"/>
</dbReference>
<dbReference type="Proteomes" id="UP000006906">
    <property type="component" value="Chromosome 2"/>
</dbReference>
<dbReference type="AlphaFoldDB" id="A8I3S5"/>
<dbReference type="eggNOG" id="ENOG502SXDU">
    <property type="taxonomic scope" value="Eukaryota"/>
</dbReference>
<evidence type="ECO:0000256" key="2">
    <source>
        <dbReference type="ARBA" id="ARBA00007956"/>
    </source>
</evidence>
<evidence type="ECO:0000256" key="3">
    <source>
        <dbReference type="ARBA" id="ARBA00022448"/>
    </source>
</evidence>
<name>A8I3S5_CHLRE</name>
<dbReference type="PANTHER" id="PTHR12701:SF20">
    <property type="entry name" value="ENDOPLASMIC RETICULUM TRANSMEMBRANE PROTEIN"/>
    <property type="match status" value="1"/>
</dbReference>
<dbReference type="STRING" id="3055.A8I3S5"/>
<keyword evidence="5" id="KW-0053">Apoptosis</keyword>
<accession>A8I3S5</accession>
<dbReference type="OMA" id="LPCCRND"/>
<sequence>MDTIFTLPLSILALFQLLLTALHLTPGVNLTISQALRALTKNPASKAVVGTFGLVLGVLGTSSLVELYHGAEKVKQGSLRGEILATVDYLRVQVSCVLSLSNLLILLLNLALSAKACSLDRTEKNLTAMQRQVKGLQTEYERVTKADKAGAGAGAGTGSLAAEEAAALKKTLDRVIGEKEQLQAASEAAEKAAKAAEAKVTAMVSQIKGYDKEFDRMLDENKALKARLAQQAAAAGAGAQAGAAAAAAPVGPIPNKKDD</sequence>
<dbReference type="HOGENOM" id="CLU_1074991_0_0_1"/>
<dbReference type="FunFam" id="1.20.5.110:FF:000011">
    <property type="entry name" value="B-cell receptor-associated protein 29"/>
    <property type="match status" value="1"/>
</dbReference>
<comment type="subcellular location">
    <subcellularLocation>
        <location evidence="1 11">Endoplasmic reticulum membrane</location>
        <topology evidence="1 11">Multi-pass membrane protein</topology>
    </subcellularLocation>
</comment>
<evidence type="ECO:0000256" key="4">
    <source>
        <dbReference type="ARBA" id="ARBA00022692"/>
    </source>
</evidence>
<evidence type="ECO:0000313" key="14">
    <source>
        <dbReference type="Proteomes" id="UP000006906"/>
    </source>
</evidence>
<evidence type="ECO:0000256" key="6">
    <source>
        <dbReference type="ARBA" id="ARBA00022824"/>
    </source>
</evidence>
<keyword evidence="6 11" id="KW-0256">Endoplasmic reticulum</keyword>
<keyword evidence="11" id="KW-0931">ER-Golgi transport</keyword>
<keyword evidence="10 11" id="KW-0472">Membrane</keyword>
<dbReference type="Gene3D" id="1.20.5.110">
    <property type="match status" value="1"/>
</dbReference>
<dbReference type="GO" id="GO:0006888">
    <property type="term" value="P:endoplasmic reticulum to Golgi vesicle-mediated transport"/>
    <property type="evidence" value="ECO:0000318"/>
    <property type="project" value="GO_Central"/>
</dbReference>
<evidence type="ECO:0000256" key="9">
    <source>
        <dbReference type="ARBA" id="ARBA00023054"/>
    </source>
</evidence>
<feature type="transmembrane region" description="Helical" evidence="11">
    <location>
        <begin position="47"/>
        <end position="68"/>
    </location>
</feature>
<evidence type="ECO:0000256" key="8">
    <source>
        <dbReference type="ARBA" id="ARBA00022989"/>
    </source>
</evidence>
<evidence type="ECO:0000313" key="13">
    <source>
        <dbReference type="EMBL" id="PNW87079.1"/>
    </source>
</evidence>
<evidence type="ECO:0000256" key="10">
    <source>
        <dbReference type="ARBA" id="ARBA00023136"/>
    </source>
</evidence>
<dbReference type="RefSeq" id="XP_001699956.1">
    <property type="nucleotide sequence ID" value="XM_001699904.2"/>
</dbReference>
<evidence type="ECO:0000256" key="7">
    <source>
        <dbReference type="ARBA" id="ARBA00022927"/>
    </source>
</evidence>
<keyword evidence="9 12" id="KW-0175">Coiled coil</keyword>
<keyword evidence="7 11" id="KW-0653">Protein transport</keyword>
<dbReference type="GO" id="GO:0005789">
    <property type="term" value="C:endoplasmic reticulum membrane"/>
    <property type="evidence" value="ECO:0000318"/>
    <property type="project" value="GO_Central"/>
</dbReference>
<comment type="function">
    <text evidence="11">May play a role in anterograde transport of membrane proteins from the endoplasmic reticulum to the Golgi.</text>
</comment>
<dbReference type="InterPro" id="IPR008417">
    <property type="entry name" value="BAP29/BAP31"/>
</dbReference>
<gene>
    <name evidence="13" type="ORF">CHLRE_02g108050v5</name>
</gene>
<dbReference type="GeneID" id="5725282"/>
<proteinExistence type="inferred from homology"/>
<feature type="transmembrane region" description="Helical" evidence="11">
    <location>
        <begin position="89"/>
        <end position="112"/>
    </location>
</feature>
<protein>
    <recommendedName>
        <fullName evidence="11">Endoplasmic reticulum transmembrane protein</fullName>
    </recommendedName>
</protein>
<feature type="coiled-coil region" evidence="12">
    <location>
        <begin position="119"/>
        <end position="227"/>
    </location>
</feature>
<dbReference type="InParanoid" id="A8I3S5"/>
<keyword evidence="4 11" id="KW-0812">Transmembrane</keyword>
<keyword evidence="14" id="KW-1185">Reference proteome</keyword>
<dbReference type="PaxDb" id="3055-EDP07652"/>
<evidence type="ECO:0000256" key="12">
    <source>
        <dbReference type="SAM" id="Coils"/>
    </source>
</evidence>